<dbReference type="SUPFAM" id="SSF49899">
    <property type="entry name" value="Concanavalin A-like lectins/glucanases"/>
    <property type="match status" value="1"/>
</dbReference>
<dbReference type="EMBL" id="JACYFT010000002">
    <property type="protein sequence ID" value="MBD8051317.1"/>
    <property type="molecule type" value="Genomic_DNA"/>
</dbReference>
<dbReference type="InterPro" id="IPR013320">
    <property type="entry name" value="ConA-like_dom_sf"/>
</dbReference>
<sequence>MTFRFCDGMDSYATTANLNIRWNTVTQTNISTTGGRFGGGALTSAASNPYSMSIIKSVSIPSGAKVRIGMSYKYGTGAAPNGVNTSYPILALNNSHILGMNTSGMLVVTTLGATTAQITSTIAMTDTSFHWIELEYQLNGASGSAQLYVDGILQGTVTANLGAAAAISTITFGGGYVFGGTAWIDDVIVWDDQGTSFNTYPLGPRRISTLLPNADGDLAQFTPKTGTAHYAMVNGGYTSGNYVSDAGAGNIDLYKFPPLSYTPVDVNAVVGNYYGQNSGSGTTSLIPKLKTGTTTISGATLTLPVGALALFQSPFMTDASGTAWNAAAVNAMQLGMGD</sequence>
<gene>
    <name evidence="1" type="ORF">IC609_12240</name>
</gene>
<dbReference type="Proteomes" id="UP000647424">
    <property type="component" value="Unassembled WGS sequence"/>
</dbReference>
<reference evidence="1" key="1">
    <citation type="submission" date="2020-09" db="EMBL/GenBank/DDBJ databases">
        <title>Genome seq and assembly of Limnohabitants sp.</title>
        <authorList>
            <person name="Chhetri G."/>
        </authorList>
    </citation>
    <scope>NUCLEOTIDE SEQUENCE</scope>
    <source>
        <strain evidence="1">JUR4</strain>
    </source>
</reference>
<name>A0A927FIV2_9BURK</name>
<dbReference type="RefSeq" id="WP_191819751.1">
    <property type="nucleotide sequence ID" value="NZ_JACYFT010000002.1"/>
</dbReference>
<evidence type="ECO:0000313" key="1">
    <source>
        <dbReference type="EMBL" id="MBD8051317.1"/>
    </source>
</evidence>
<proteinExistence type="predicted"/>
<organism evidence="1 2">
    <name type="scientific">Limnohabitans radicicola</name>
    <dbReference type="NCBI Taxonomy" id="2771427"/>
    <lineage>
        <taxon>Bacteria</taxon>
        <taxon>Pseudomonadati</taxon>
        <taxon>Pseudomonadota</taxon>
        <taxon>Betaproteobacteria</taxon>
        <taxon>Burkholderiales</taxon>
        <taxon>Comamonadaceae</taxon>
        <taxon>Limnohabitans</taxon>
    </lineage>
</organism>
<evidence type="ECO:0000313" key="2">
    <source>
        <dbReference type="Proteomes" id="UP000647424"/>
    </source>
</evidence>
<protein>
    <submittedName>
        <fullName evidence="1">Uncharacterized protein</fullName>
    </submittedName>
</protein>
<dbReference type="AlphaFoldDB" id="A0A927FIV2"/>
<comment type="caution">
    <text evidence="1">The sequence shown here is derived from an EMBL/GenBank/DDBJ whole genome shotgun (WGS) entry which is preliminary data.</text>
</comment>
<keyword evidence="2" id="KW-1185">Reference proteome</keyword>
<accession>A0A927FIV2</accession>
<dbReference type="Gene3D" id="2.60.120.200">
    <property type="match status" value="1"/>
</dbReference>